<protein>
    <submittedName>
        <fullName evidence="2">Jg4819 protein</fullName>
    </submittedName>
</protein>
<feature type="region of interest" description="Disordered" evidence="1">
    <location>
        <begin position="78"/>
        <end position="142"/>
    </location>
</feature>
<evidence type="ECO:0000313" key="3">
    <source>
        <dbReference type="Proteomes" id="UP000838756"/>
    </source>
</evidence>
<evidence type="ECO:0000256" key="1">
    <source>
        <dbReference type="SAM" id="MobiDB-lite"/>
    </source>
</evidence>
<evidence type="ECO:0000313" key="2">
    <source>
        <dbReference type="EMBL" id="CAH2260121.1"/>
    </source>
</evidence>
<keyword evidence="3" id="KW-1185">Reference proteome</keyword>
<accession>A0A8S4SJ24</accession>
<dbReference type="EMBL" id="CAKXAJ010026160">
    <property type="protein sequence ID" value="CAH2260121.1"/>
    <property type="molecule type" value="Genomic_DNA"/>
</dbReference>
<sequence>MIRFSDVRLIETNNDPSLVCLELTDKAYCPPDPDGKVKTMAYRQGNTSQDMLGTRPATVITPATTPFRPEHIITKLLLSGRNKHGRSTSPVPVITPATTPCRPEHINTKFLLSGRNKHGRSNSPDELCHSDSSTTTKMSTVE</sequence>
<feature type="compositionally biased region" description="Polar residues" evidence="1">
    <location>
        <begin position="130"/>
        <end position="142"/>
    </location>
</feature>
<reference evidence="2" key="1">
    <citation type="submission" date="2022-03" db="EMBL/GenBank/DDBJ databases">
        <authorList>
            <person name="Lindestad O."/>
        </authorList>
    </citation>
    <scope>NUCLEOTIDE SEQUENCE</scope>
</reference>
<dbReference type="AlphaFoldDB" id="A0A8S4SJ24"/>
<organism evidence="2 3">
    <name type="scientific">Pararge aegeria aegeria</name>
    <dbReference type="NCBI Taxonomy" id="348720"/>
    <lineage>
        <taxon>Eukaryota</taxon>
        <taxon>Metazoa</taxon>
        <taxon>Ecdysozoa</taxon>
        <taxon>Arthropoda</taxon>
        <taxon>Hexapoda</taxon>
        <taxon>Insecta</taxon>
        <taxon>Pterygota</taxon>
        <taxon>Neoptera</taxon>
        <taxon>Endopterygota</taxon>
        <taxon>Lepidoptera</taxon>
        <taxon>Glossata</taxon>
        <taxon>Ditrysia</taxon>
        <taxon>Papilionoidea</taxon>
        <taxon>Nymphalidae</taxon>
        <taxon>Satyrinae</taxon>
        <taxon>Satyrini</taxon>
        <taxon>Parargina</taxon>
        <taxon>Pararge</taxon>
    </lineage>
</organism>
<gene>
    <name evidence="2" type="primary">jg4819</name>
    <name evidence="2" type="ORF">PAEG_LOCUS23689</name>
</gene>
<comment type="caution">
    <text evidence="2">The sequence shown here is derived from an EMBL/GenBank/DDBJ whole genome shotgun (WGS) entry which is preliminary data.</text>
</comment>
<name>A0A8S4SJ24_9NEOP</name>
<proteinExistence type="predicted"/>
<dbReference type="Proteomes" id="UP000838756">
    <property type="component" value="Unassembled WGS sequence"/>
</dbReference>